<comment type="caution">
    <text evidence="1">The sequence shown here is derived from an EMBL/GenBank/DDBJ whole genome shotgun (WGS) entry which is preliminary data.</text>
</comment>
<dbReference type="PATRIC" id="fig|1121022.4.peg.1454"/>
<dbReference type="Proteomes" id="UP000017837">
    <property type="component" value="Unassembled WGS sequence"/>
</dbReference>
<organism evidence="1 2">
    <name type="scientific">Asticcacaulis benevestitus DSM 16100 = ATCC BAA-896</name>
    <dbReference type="NCBI Taxonomy" id="1121022"/>
    <lineage>
        <taxon>Bacteria</taxon>
        <taxon>Pseudomonadati</taxon>
        <taxon>Pseudomonadota</taxon>
        <taxon>Alphaproteobacteria</taxon>
        <taxon>Caulobacterales</taxon>
        <taxon>Caulobacteraceae</taxon>
        <taxon>Asticcacaulis</taxon>
    </lineage>
</organism>
<sequence>MCLLMSGTAHAALAAPVTATCQAPADRLMSAVVSEYENLAASRDPLRESSNGNLAALAQWPDDSDKALTDYGSALKGLMTRLTAIKTSDLCPDQALNQALVKDRLNLELDGLRFDEARVPFNFGDGFFTTPDYAATGVVLRTEPEARAWIAKLKALPAYYATETANMRRGIKTGFLRPKLVAANALRVLEAHASQPLPDHSLLGPIKALPDSIPQEVRGRLLAEATDVVANDIRPSERALVAFFRDDYVPAAPESIAIGDLKDGKAYYQYLIHRNASTDMTPAAIHALGLEEMKRIRAEMDADIKASGFKGTFAEFQTFLRTDPQFRATSPEDYYNQVSGILIRAQGLLPRYFRTLPHLPVTVHEVDPQLKSSSSGYNPGSLVQGVPGTVIINTDHLDQSPTYGLTAWAMHEGVPGHHLQIALAQENAALPMFRRRDDINAYVEGWALYSEHLGVEMGMYRTPYEDFGRLSLEMWRACRLVIDTGMHVLGWNREQAMACLRDNTGMSERSIRNEVDRYIGWPGQALGYKLGEIRIRQLRAKAEAALGPRFDLRDFHDQILKNGPVPLDILSQQVNQWIETQRSGDKS</sequence>
<dbReference type="PANTHER" id="PTHR33361:SF2">
    <property type="entry name" value="DUF885 DOMAIN-CONTAINING PROTEIN"/>
    <property type="match status" value="1"/>
</dbReference>
<gene>
    <name evidence="1" type="ORF">ABENE_07270</name>
</gene>
<protein>
    <recommendedName>
        <fullName evidence="3">DUF885 domain-containing protein</fullName>
    </recommendedName>
</protein>
<reference evidence="1 2" key="1">
    <citation type="journal article" date="2014" name="Nature">
        <title>Sequential evolution of bacterial morphology by co-option of a developmental regulator.</title>
        <authorList>
            <person name="Jiang C."/>
            <person name="Brown P.J."/>
            <person name="Ducret A."/>
            <person name="Brun Y.V."/>
        </authorList>
    </citation>
    <scope>NUCLEOTIDE SEQUENCE [LARGE SCALE GENOMIC DNA]</scope>
    <source>
        <strain evidence="1 2">DSM 16100</strain>
    </source>
</reference>
<dbReference type="PANTHER" id="PTHR33361">
    <property type="entry name" value="GLR0591 PROTEIN"/>
    <property type="match status" value="1"/>
</dbReference>
<evidence type="ECO:0000313" key="1">
    <source>
        <dbReference type="EMBL" id="ESQ92610.1"/>
    </source>
</evidence>
<dbReference type="STRING" id="1121022.GCA_000376105_04431"/>
<keyword evidence="2" id="KW-1185">Reference proteome</keyword>
<dbReference type="AlphaFoldDB" id="V4Q482"/>
<evidence type="ECO:0008006" key="3">
    <source>
        <dbReference type="Google" id="ProtNLM"/>
    </source>
</evidence>
<dbReference type="InterPro" id="IPR010281">
    <property type="entry name" value="DUF885"/>
</dbReference>
<name>V4Q482_9CAUL</name>
<evidence type="ECO:0000313" key="2">
    <source>
        <dbReference type="Proteomes" id="UP000017837"/>
    </source>
</evidence>
<accession>V4Q482</accession>
<proteinExistence type="predicted"/>
<dbReference type="eggNOG" id="COG4805">
    <property type="taxonomic scope" value="Bacteria"/>
</dbReference>
<dbReference type="EMBL" id="AWGB01000011">
    <property type="protein sequence ID" value="ESQ92610.1"/>
    <property type="molecule type" value="Genomic_DNA"/>
</dbReference>
<dbReference type="Pfam" id="PF05960">
    <property type="entry name" value="DUF885"/>
    <property type="match status" value="1"/>
</dbReference>